<dbReference type="EMBL" id="CACTIH010000140">
    <property type="protein sequence ID" value="CAA2955147.1"/>
    <property type="molecule type" value="Genomic_DNA"/>
</dbReference>
<comment type="caution">
    <text evidence="2">The sequence shown here is derived from an EMBL/GenBank/DDBJ whole genome shotgun (WGS) entry which is preliminary data.</text>
</comment>
<dbReference type="Gramene" id="OE9D003388T1">
    <property type="protein sequence ID" value="OE9D003388C1"/>
    <property type="gene ID" value="OE9D003388"/>
</dbReference>
<sequence>MGMIITISLPLILLYIGIDFGCYFLGRAKGRQELYTNVQIFGAPTPPPSTIASANSHTSPLPPHFKKRQFRQCLRLFEHFYKDNPRFVLNDVENYWVLSELV</sequence>
<evidence type="ECO:0000313" key="2">
    <source>
        <dbReference type="EMBL" id="CAA2955147.1"/>
    </source>
</evidence>
<accession>A0A8S0PR12</accession>
<evidence type="ECO:0000256" key="1">
    <source>
        <dbReference type="SAM" id="Phobius"/>
    </source>
</evidence>
<keyword evidence="1" id="KW-1133">Transmembrane helix</keyword>
<dbReference type="AlphaFoldDB" id="A0A8S0PR12"/>
<feature type="transmembrane region" description="Helical" evidence="1">
    <location>
        <begin position="6"/>
        <end position="26"/>
    </location>
</feature>
<dbReference type="OrthoDB" id="767900at2759"/>
<keyword evidence="3" id="KW-1185">Reference proteome</keyword>
<keyword evidence="1" id="KW-0472">Membrane</keyword>
<dbReference type="Proteomes" id="UP000594638">
    <property type="component" value="Unassembled WGS sequence"/>
</dbReference>
<feature type="non-terminal residue" evidence="2">
    <location>
        <position position="102"/>
    </location>
</feature>
<gene>
    <name evidence="2" type="ORF">OLEA9_D003388</name>
</gene>
<proteinExistence type="predicted"/>
<evidence type="ECO:0000313" key="3">
    <source>
        <dbReference type="Proteomes" id="UP000594638"/>
    </source>
</evidence>
<protein>
    <submittedName>
        <fullName evidence="2">Mesh like</fullName>
    </submittedName>
</protein>
<name>A0A8S0PR12_OLEEU</name>
<keyword evidence="1" id="KW-0812">Transmembrane</keyword>
<organism evidence="2 3">
    <name type="scientific">Olea europaea subsp. europaea</name>
    <dbReference type="NCBI Taxonomy" id="158383"/>
    <lineage>
        <taxon>Eukaryota</taxon>
        <taxon>Viridiplantae</taxon>
        <taxon>Streptophyta</taxon>
        <taxon>Embryophyta</taxon>
        <taxon>Tracheophyta</taxon>
        <taxon>Spermatophyta</taxon>
        <taxon>Magnoliopsida</taxon>
        <taxon>eudicotyledons</taxon>
        <taxon>Gunneridae</taxon>
        <taxon>Pentapetalae</taxon>
        <taxon>asterids</taxon>
        <taxon>lamiids</taxon>
        <taxon>Lamiales</taxon>
        <taxon>Oleaceae</taxon>
        <taxon>Oleeae</taxon>
        <taxon>Olea</taxon>
    </lineage>
</organism>
<reference evidence="2 3" key="1">
    <citation type="submission" date="2019-12" db="EMBL/GenBank/DDBJ databases">
        <authorList>
            <person name="Alioto T."/>
            <person name="Alioto T."/>
            <person name="Gomez Garrido J."/>
        </authorList>
    </citation>
    <scope>NUCLEOTIDE SEQUENCE [LARGE SCALE GENOMIC DNA]</scope>
</reference>